<reference evidence="1" key="1">
    <citation type="submission" date="2023-10" db="EMBL/GenBank/DDBJ databases">
        <authorList>
            <person name="Chen Y."/>
            <person name="Shah S."/>
            <person name="Dougan E. K."/>
            <person name="Thang M."/>
            <person name="Chan C."/>
        </authorList>
    </citation>
    <scope>NUCLEOTIDE SEQUENCE [LARGE SCALE GENOMIC DNA]</scope>
</reference>
<comment type="caution">
    <text evidence="1">The sequence shown here is derived from an EMBL/GenBank/DDBJ whole genome shotgun (WGS) entry which is preliminary data.</text>
</comment>
<feature type="non-terminal residue" evidence="1">
    <location>
        <position position="1"/>
    </location>
</feature>
<sequence length="109" mass="11862">ASAGALCYVTDHASVVVGFCERIFDKPSGPNADLWFGAGKIMYRRMGLVSVLFVNSNLSPEQIVDQKVPAWLAVGNATVEPYAAQAAQLARVPEQVMCQVFQVERIAYL</sequence>
<name>A0ABN9SXT9_9DINO</name>
<feature type="non-terminal residue" evidence="1">
    <location>
        <position position="109"/>
    </location>
</feature>
<evidence type="ECO:0000313" key="2">
    <source>
        <dbReference type="Proteomes" id="UP001189429"/>
    </source>
</evidence>
<evidence type="ECO:0000313" key="1">
    <source>
        <dbReference type="EMBL" id="CAK0837405.1"/>
    </source>
</evidence>
<protein>
    <submittedName>
        <fullName evidence="1">Uncharacterized protein</fullName>
    </submittedName>
</protein>
<keyword evidence="2" id="KW-1185">Reference proteome</keyword>
<dbReference type="EMBL" id="CAUYUJ010014150">
    <property type="protein sequence ID" value="CAK0837405.1"/>
    <property type="molecule type" value="Genomic_DNA"/>
</dbReference>
<proteinExistence type="predicted"/>
<accession>A0ABN9SXT9</accession>
<organism evidence="1 2">
    <name type="scientific">Prorocentrum cordatum</name>
    <dbReference type="NCBI Taxonomy" id="2364126"/>
    <lineage>
        <taxon>Eukaryota</taxon>
        <taxon>Sar</taxon>
        <taxon>Alveolata</taxon>
        <taxon>Dinophyceae</taxon>
        <taxon>Prorocentrales</taxon>
        <taxon>Prorocentraceae</taxon>
        <taxon>Prorocentrum</taxon>
    </lineage>
</organism>
<gene>
    <name evidence="1" type="ORF">PCOR1329_LOCUS33608</name>
</gene>
<dbReference type="Proteomes" id="UP001189429">
    <property type="component" value="Unassembled WGS sequence"/>
</dbReference>